<gene>
    <name evidence="1" type="ORF">HERIO_1704</name>
</gene>
<dbReference type="EMBL" id="LVKB01000097">
    <property type="protein sequence ID" value="ORD96363.1"/>
    <property type="molecule type" value="Genomic_DNA"/>
</dbReference>
<proteinExistence type="predicted"/>
<name>A0A1X0Q9J1_9MICR</name>
<evidence type="ECO:0000313" key="1">
    <source>
        <dbReference type="EMBL" id="ORD96363.1"/>
    </source>
</evidence>
<evidence type="ECO:0000313" key="2">
    <source>
        <dbReference type="Proteomes" id="UP000192356"/>
    </source>
</evidence>
<protein>
    <submittedName>
        <fullName evidence="1">Uncharacterized protein</fullName>
    </submittedName>
</protein>
<sequence>MEIDKVKKFYNEESNNLDLPDLDRNLCGLYTLYTCDEEYIKKHSNLIVNSYDYCANNIFCGKIFRPCKFDKIRDKINIFDESCLNLAMEYSFDQRYRQFAKRKKH</sequence>
<keyword evidence="2" id="KW-1185">Reference proteome</keyword>
<dbReference type="AlphaFoldDB" id="A0A1X0Q9J1"/>
<organism evidence="1 2">
    <name type="scientific">Hepatospora eriocheir</name>
    <dbReference type="NCBI Taxonomy" id="1081669"/>
    <lineage>
        <taxon>Eukaryota</taxon>
        <taxon>Fungi</taxon>
        <taxon>Fungi incertae sedis</taxon>
        <taxon>Microsporidia</taxon>
        <taxon>Hepatosporidae</taxon>
        <taxon>Hepatospora</taxon>
    </lineage>
</organism>
<accession>A0A1X0Q9J1</accession>
<reference evidence="1 2" key="1">
    <citation type="journal article" date="2017" name="Environ. Microbiol.">
        <title>Decay of the glycolytic pathway and adaptation to intranuclear parasitism within Enterocytozoonidae microsporidia.</title>
        <authorList>
            <person name="Wiredu Boakye D."/>
            <person name="Jaroenlak P."/>
            <person name="Prachumwat A."/>
            <person name="Williams T.A."/>
            <person name="Bateman K.S."/>
            <person name="Itsathitphaisarn O."/>
            <person name="Sritunyalucksana K."/>
            <person name="Paszkiewicz K.H."/>
            <person name="Moore K.A."/>
            <person name="Stentiford G.D."/>
            <person name="Williams B.A."/>
        </authorList>
    </citation>
    <scope>NUCLEOTIDE SEQUENCE [LARGE SCALE GENOMIC DNA]</scope>
    <source>
        <strain evidence="1 2">GB1</strain>
    </source>
</reference>
<dbReference type="VEuPathDB" id="MicrosporidiaDB:A0H76_1696"/>
<dbReference type="Proteomes" id="UP000192356">
    <property type="component" value="Unassembled WGS sequence"/>
</dbReference>
<dbReference type="VEuPathDB" id="MicrosporidiaDB:HERIO_1704"/>
<comment type="caution">
    <text evidence="1">The sequence shown here is derived from an EMBL/GenBank/DDBJ whole genome shotgun (WGS) entry which is preliminary data.</text>
</comment>